<gene>
    <name evidence="1" type="ORF">MM171A01100_0002</name>
    <name evidence="2" type="ORF">MM171B00234_0057</name>
</gene>
<dbReference type="EMBL" id="MT143884">
    <property type="protein sequence ID" value="QJB04556.1"/>
    <property type="molecule type" value="Genomic_DNA"/>
</dbReference>
<evidence type="ECO:0008006" key="3">
    <source>
        <dbReference type="Google" id="ProtNLM"/>
    </source>
</evidence>
<evidence type="ECO:0000313" key="1">
    <source>
        <dbReference type="EMBL" id="QJA99368.1"/>
    </source>
</evidence>
<protein>
    <recommendedName>
        <fullName evidence="3">Tail protein</fullName>
    </recommendedName>
</protein>
<name>A0A6M3MGT0_9ZZZZ</name>
<dbReference type="AlphaFoldDB" id="A0A6M3MGT0"/>
<reference evidence="2" key="1">
    <citation type="submission" date="2020-03" db="EMBL/GenBank/DDBJ databases">
        <title>The deep terrestrial virosphere.</title>
        <authorList>
            <person name="Holmfeldt K."/>
            <person name="Nilsson E."/>
            <person name="Simone D."/>
            <person name="Lopez-Fernandez M."/>
            <person name="Wu X."/>
            <person name="de Brujin I."/>
            <person name="Lundin D."/>
            <person name="Andersson A."/>
            <person name="Bertilsson S."/>
            <person name="Dopson M."/>
        </authorList>
    </citation>
    <scope>NUCLEOTIDE SEQUENCE</scope>
    <source>
        <strain evidence="1">MM171A01100</strain>
        <strain evidence="2">MM171B00234</strain>
    </source>
</reference>
<organism evidence="2">
    <name type="scientific">viral metagenome</name>
    <dbReference type="NCBI Taxonomy" id="1070528"/>
    <lineage>
        <taxon>unclassified sequences</taxon>
        <taxon>metagenomes</taxon>
        <taxon>organismal metagenomes</taxon>
    </lineage>
</organism>
<evidence type="ECO:0000313" key="2">
    <source>
        <dbReference type="EMBL" id="QJB04556.1"/>
    </source>
</evidence>
<dbReference type="EMBL" id="MT143646">
    <property type="protein sequence ID" value="QJA99368.1"/>
    <property type="molecule type" value="Genomic_DNA"/>
</dbReference>
<proteinExistence type="predicted"/>
<sequence>MSSILGGFLGTIYTNPTLNTGTATNRGIITRFNPVVDPGNLPVKGTGERGLYDILIGRREPRITIEFLPTDKDWLASIQDGSSGTEFLFLKFVGGKGLTFVDAYVNRFTLEGRDAEAIQCSAEFWAGGDATYPVGVMTWDPATGGILPTCLWGARQTTPYRWLDSDLRIGVATETQWWSWRYEVNNNLQRLGNVATGGTRAIKPKQRDVSGSIVKDLEDFEEYGAIADLAAEMARFNIRIRLDSTEMLNCDRCRWGTLEAPSGPEDLIAKRFPFTATDLTTLTP</sequence>
<accession>A0A6M3MGT0</accession>